<evidence type="ECO:0000313" key="3">
    <source>
        <dbReference type="EMBL" id="OMO98644.1"/>
    </source>
</evidence>
<dbReference type="Gene3D" id="3.40.50.1820">
    <property type="entry name" value="alpha/beta hydrolase"/>
    <property type="match status" value="2"/>
</dbReference>
<feature type="domain" description="Alpha/beta hydrolase fold-3" evidence="2">
    <location>
        <begin position="389"/>
        <end position="537"/>
    </location>
</feature>
<dbReference type="Pfam" id="PF07859">
    <property type="entry name" value="Abhydrolase_3"/>
    <property type="match status" value="2"/>
</dbReference>
<dbReference type="SUPFAM" id="SSF53474">
    <property type="entry name" value="alpha/beta-Hydrolases"/>
    <property type="match status" value="2"/>
</dbReference>
<comment type="similarity">
    <text evidence="1">Belongs to the 'GDXG' lipolytic enzyme family.</text>
</comment>
<accession>A0A1R3JV27</accession>
<keyword evidence="3" id="KW-0378">Hydrolase</keyword>
<proteinExistence type="inferred from homology"/>
<protein>
    <submittedName>
        <fullName evidence="3">Alpha/beta hydrolase-3</fullName>
    </submittedName>
</protein>
<dbReference type="OrthoDB" id="408631at2759"/>
<evidence type="ECO:0000256" key="1">
    <source>
        <dbReference type="ARBA" id="ARBA00010515"/>
    </source>
</evidence>
<dbReference type="PANTHER" id="PTHR23024:SF416">
    <property type="entry name" value="CARBOXYLESTERASE 15-RELATED"/>
    <property type="match status" value="1"/>
</dbReference>
<dbReference type="PANTHER" id="PTHR23024">
    <property type="entry name" value="ARYLACETAMIDE DEACETYLASE"/>
    <property type="match status" value="1"/>
</dbReference>
<dbReference type="InterPro" id="IPR050466">
    <property type="entry name" value="Carboxylest/Gibb_receptor"/>
</dbReference>
<dbReference type="InterPro" id="IPR013094">
    <property type="entry name" value="AB_hydrolase_3"/>
</dbReference>
<feature type="domain" description="Alpha/beta hydrolase fold-3" evidence="2">
    <location>
        <begin position="79"/>
        <end position="294"/>
    </location>
</feature>
<keyword evidence="4" id="KW-1185">Reference proteome</keyword>
<sequence length="545" mass="60390">MGSLPHVVEDCFGLLKLYSDGSISRHPEEPCATPLLNDDSILFKDLLFDPNHNLQLRLYKPAAAAAVSTTPSDTKLPILFYFHGGGFCFGSREFPHFHNLSIRLAAALNVLVIAPDHRLAPEHRQPAAVDDARLALKWLQGQAKGIGAMHGDEKVDSWLTGVDFDRVFVLGDSSGGNLAHHLAVGLEAGSAELAPVRVRGYVLLSPFFGGNVRTRSEEEHPSEPFWSLDMYDRFWRLSLPIGSTLDHPLVNPLGPFSQSLAEVPLDPILLVVGGGEILRDRVVDYATRQKLERVKKQREKGNKKNTKISILKMGTLPYVVEDFDGLLKLYNDGSIFRTPDELPCATPLLNDDSILFKDLVFDQKHNLHLRLYKPTAAAAAVSDTKLPILFYFHGGGFCFGTRKYPNFHNLSMRLAAALNMLVIAPDLRLAPEHRLPAAADDARLALQWLQGQAKAILMHGNKDDEKVETWLTGVDFDRVFVLGDSSGGSMAHHLAAGFEAGSAELAPAKVRGYVLLSPFFGGNVRTRREEEQPSETFWNMEKYER</sequence>
<dbReference type="InterPro" id="IPR029058">
    <property type="entry name" value="AB_hydrolase_fold"/>
</dbReference>
<reference evidence="3 4" key="1">
    <citation type="submission" date="2013-09" db="EMBL/GenBank/DDBJ databases">
        <title>Corchorus capsularis genome sequencing.</title>
        <authorList>
            <person name="Alam M."/>
            <person name="Haque M.S."/>
            <person name="Islam M.S."/>
            <person name="Emdad E.M."/>
            <person name="Islam M.M."/>
            <person name="Ahmed B."/>
            <person name="Halim A."/>
            <person name="Hossen Q.M.M."/>
            <person name="Hossain M.Z."/>
            <person name="Ahmed R."/>
            <person name="Khan M.M."/>
            <person name="Islam R."/>
            <person name="Rashid M.M."/>
            <person name="Khan S.A."/>
            <person name="Rahman M.S."/>
            <person name="Alam M."/>
        </authorList>
    </citation>
    <scope>NUCLEOTIDE SEQUENCE [LARGE SCALE GENOMIC DNA]</scope>
    <source>
        <strain evidence="4">cv. CVL-1</strain>
        <tissue evidence="3">Whole seedling</tissue>
    </source>
</reference>
<gene>
    <name evidence="3" type="ORF">CCACVL1_04122</name>
</gene>
<dbReference type="GO" id="GO:0016787">
    <property type="term" value="F:hydrolase activity"/>
    <property type="evidence" value="ECO:0007669"/>
    <property type="project" value="UniProtKB-KW"/>
</dbReference>
<dbReference type="AlphaFoldDB" id="A0A1R3JV27"/>
<evidence type="ECO:0000259" key="2">
    <source>
        <dbReference type="Pfam" id="PF07859"/>
    </source>
</evidence>
<name>A0A1R3JV27_COCAP</name>
<dbReference type="Proteomes" id="UP000188268">
    <property type="component" value="Unassembled WGS sequence"/>
</dbReference>
<comment type="caution">
    <text evidence="3">The sequence shown here is derived from an EMBL/GenBank/DDBJ whole genome shotgun (WGS) entry which is preliminary data.</text>
</comment>
<evidence type="ECO:0000313" key="4">
    <source>
        <dbReference type="Proteomes" id="UP000188268"/>
    </source>
</evidence>
<organism evidence="3 4">
    <name type="scientific">Corchorus capsularis</name>
    <name type="common">Jute</name>
    <dbReference type="NCBI Taxonomy" id="210143"/>
    <lineage>
        <taxon>Eukaryota</taxon>
        <taxon>Viridiplantae</taxon>
        <taxon>Streptophyta</taxon>
        <taxon>Embryophyta</taxon>
        <taxon>Tracheophyta</taxon>
        <taxon>Spermatophyta</taxon>
        <taxon>Magnoliopsida</taxon>
        <taxon>eudicotyledons</taxon>
        <taxon>Gunneridae</taxon>
        <taxon>Pentapetalae</taxon>
        <taxon>rosids</taxon>
        <taxon>malvids</taxon>
        <taxon>Malvales</taxon>
        <taxon>Malvaceae</taxon>
        <taxon>Grewioideae</taxon>
        <taxon>Apeibeae</taxon>
        <taxon>Corchorus</taxon>
    </lineage>
</organism>
<dbReference type="EMBL" id="AWWV01007042">
    <property type="protein sequence ID" value="OMO98644.1"/>
    <property type="molecule type" value="Genomic_DNA"/>
</dbReference>
<dbReference type="STRING" id="210143.A0A1R3JV27"/>
<dbReference type="Gramene" id="OMO98644">
    <property type="protein sequence ID" value="OMO98644"/>
    <property type="gene ID" value="CCACVL1_04122"/>
</dbReference>
<dbReference type="OMA" id="NWGGDMR"/>